<name>A0AAV4QNW1_CAEEX</name>
<accession>A0AAV4QNW1</accession>
<dbReference type="EMBL" id="BPLR01006573">
    <property type="protein sequence ID" value="GIY10885.1"/>
    <property type="molecule type" value="Genomic_DNA"/>
</dbReference>
<reference evidence="1 2" key="1">
    <citation type="submission" date="2021-06" db="EMBL/GenBank/DDBJ databases">
        <title>Caerostris extrusa draft genome.</title>
        <authorList>
            <person name="Kono N."/>
            <person name="Arakawa K."/>
        </authorList>
    </citation>
    <scope>NUCLEOTIDE SEQUENCE [LARGE SCALE GENOMIC DNA]</scope>
</reference>
<comment type="caution">
    <text evidence="1">The sequence shown here is derived from an EMBL/GenBank/DDBJ whole genome shotgun (WGS) entry which is preliminary data.</text>
</comment>
<protein>
    <submittedName>
        <fullName evidence="1">Uncharacterized protein</fullName>
    </submittedName>
</protein>
<evidence type="ECO:0000313" key="1">
    <source>
        <dbReference type="EMBL" id="GIY10885.1"/>
    </source>
</evidence>
<sequence>MPASRVTLTHDFGFVALDLAYVKPEDSSHSLCWKLSIQRSEKVQYLEDASRHQLQSFEDVKVTSELFCDAPLSGPNQLVEGRSSHLNAELNLTQICES</sequence>
<dbReference type="Proteomes" id="UP001054945">
    <property type="component" value="Unassembled WGS sequence"/>
</dbReference>
<gene>
    <name evidence="1" type="ORF">CEXT_514691</name>
</gene>
<organism evidence="1 2">
    <name type="scientific">Caerostris extrusa</name>
    <name type="common">Bark spider</name>
    <name type="synonym">Caerostris bankana</name>
    <dbReference type="NCBI Taxonomy" id="172846"/>
    <lineage>
        <taxon>Eukaryota</taxon>
        <taxon>Metazoa</taxon>
        <taxon>Ecdysozoa</taxon>
        <taxon>Arthropoda</taxon>
        <taxon>Chelicerata</taxon>
        <taxon>Arachnida</taxon>
        <taxon>Araneae</taxon>
        <taxon>Araneomorphae</taxon>
        <taxon>Entelegynae</taxon>
        <taxon>Araneoidea</taxon>
        <taxon>Araneidae</taxon>
        <taxon>Caerostris</taxon>
    </lineage>
</organism>
<proteinExistence type="predicted"/>
<keyword evidence="2" id="KW-1185">Reference proteome</keyword>
<dbReference type="AlphaFoldDB" id="A0AAV4QNW1"/>
<evidence type="ECO:0000313" key="2">
    <source>
        <dbReference type="Proteomes" id="UP001054945"/>
    </source>
</evidence>